<reference evidence="1 2" key="1">
    <citation type="submission" date="2014-06" db="EMBL/GenBank/DDBJ databases">
        <authorList>
            <person name="Le Roux F."/>
        </authorList>
    </citation>
    <scope>NUCLEOTIDE SEQUENCE [LARGE SCALE GENOMIC DNA]</scope>
    <source>
        <strain evidence="1 2">J5-4</strain>
    </source>
</reference>
<protein>
    <submittedName>
        <fullName evidence="1">Uncharacterized protein</fullName>
    </submittedName>
</protein>
<name>A0ABP1WRK9_9VIBR</name>
<evidence type="ECO:0000313" key="1">
    <source>
        <dbReference type="EMBL" id="CDT12020.1"/>
    </source>
</evidence>
<keyword evidence="2" id="KW-1185">Reference proteome</keyword>
<dbReference type="EMBL" id="CCJX01000059">
    <property type="protein sequence ID" value="CDT12020.1"/>
    <property type="molecule type" value="Genomic_DNA"/>
</dbReference>
<comment type="caution">
    <text evidence="1">The sequence shown here is derived from an EMBL/GenBank/DDBJ whole genome shotgun (WGS) entry which is preliminary data.</text>
</comment>
<proteinExistence type="predicted"/>
<evidence type="ECO:0000313" key="2">
    <source>
        <dbReference type="Proteomes" id="UP000049077"/>
    </source>
</evidence>
<sequence>MFNIKLMLTMLVSAFSFVLARKNERFSTQTRLKIHAVINVSTESVRKLPV</sequence>
<dbReference type="Proteomes" id="UP000049077">
    <property type="component" value="Unassembled WGS sequence"/>
</dbReference>
<gene>
    <name evidence="1" type="ORF">VCR4J5_1510134</name>
</gene>
<accession>A0ABP1WRK9</accession>
<organism evidence="1 2">
    <name type="scientific">Vibrio crassostreae</name>
    <dbReference type="NCBI Taxonomy" id="246167"/>
    <lineage>
        <taxon>Bacteria</taxon>
        <taxon>Pseudomonadati</taxon>
        <taxon>Pseudomonadota</taxon>
        <taxon>Gammaproteobacteria</taxon>
        <taxon>Vibrionales</taxon>
        <taxon>Vibrionaceae</taxon>
        <taxon>Vibrio</taxon>
    </lineage>
</organism>